<dbReference type="RefSeq" id="XP_013910993.1">
    <property type="nucleotide sequence ID" value="XM_014055518.1"/>
</dbReference>
<evidence type="ECO:0000256" key="2">
    <source>
        <dbReference type="ARBA" id="ARBA00022490"/>
    </source>
</evidence>
<dbReference type="Proteomes" id="UP000504617">
    <property type="component" value="Unplaced"/>
</dbReference>
<dbReference type="Pfam" id="PF13516">
    <property type="entry name" value="LRR_6"/>
    <property type="match status" value="1"/>
</dbReference>
<dbReference type="GeneID" id="106540418"/>
<dbReference type="InterPro" id="IPR032675">
    <property type="entry name" value="LRR_dom_sf"/>
</dbReference>
<feature type="non-terminal residue" evidence="6">
    <location>
        <position position="239"/>
    </location>
</feature>
<keyword evidence="4" id="KW-0677">Repeat</keyword>
<dbReference type="GO" id="GO:0005737">
    <property type="term" value="C:cytoplasm"/>
    <property type="evidence" value="ECO:0007669"/>
    <property type="project" value="UniProtKB-SubCell"/>
</dbReference>
<keyword evidence="2" id="KW-0963">Cytoplasm</keyword>
<proteinExistence type="predicted"/>
<dbReference type="InterPro" id="IPR001611">
    <property type="entry name" value="Leu-rich_rpt"/>
</dbReference>
<dbReference type="PANTHER" id="PTHR22710">
    <property type="entry name" value="X-RAY RADIATION RESISTANCE ASSOCIATED PROTEIN 1 XRRA1"/>
    <property type="match status" value="1"/>
</dbReference>
<reference evidence="6" key="1">
    <citation type="submission" date="2025-08" db="UniProtKB">
        <authorList>
            <consortium name="RefSeq"/>
        </authorList>
    </citation>
    <scope>IDENTIFICATION</scope>
</reference>
<keyword evidence="5" id="KW-1185">Reference proteome</keyword>
<protein>
    <submittedName>
        <fullName evidence="6">X-ray radiation resistance-associated protein 1</fullName>
    </submittedName>
</protein>
<evidence type="ECO:0000256" key="1">
    <source>
        <dbReference type="ARBA" id="ARBA00004496"/>
    </source>
</evidence>
<dbReference type="AlphaFoldDB" id="A0A6I9XJA8"/>
<name>A0A6I9XJA8_9SAUR</name>
<dbReference type="SUPFAM" id="SSF52058">
    <property type="entry name" value="L domain-like"/>
    <property type="match status" value="1"/>
</dbReference>
<accession>A0A6I9XJA8</accession>
<evidence type="ECO:0000256" key="4">
    <source>
        <dbReference type="ARBA" id="ARBA00022737"/>
    </source>
</evidence>
<keyword evidence="3" id="KW-0433">Leucine-rich repeat</keyword>
<dbReference type="Gene3D" id="3.80.10.10">
    <property type="entry name" value="Ribonuclease Inhibitor"/>
    <property type="match status" value="1"/>
</dbReference>
<sequence>MAASYKLDDGQCYPTNCFPAKSLLQPRYEEGAGHWQVARHNVEKSKAEWLLGTEAAQPSWQECLRKAQCPRPHKVLNGALLIKLHHVQTPSDLCSVNISHQNFALARERDFMQFDSVAYINATENLLSLETFRNFPGLRELELSLNGLRNLKIRIGDFPHLEILDLSYNNLSPEDVQSLGMLPHLKVLHLTANGLSSLPLNLAVTESGSFPRFPALEVLLLDDNHLSDSKVFLSLANLR</sequence>
<dbReference type="KEGG" id="tsr:106540418"/>
<evidence type="ECO:0000313" key="5">
    <source>
        <dbReference type="Proteomes" id="UP000504617"/>
    </source>
</evidence>
<dbReference type="OrthoDB" id="1687175at2759"/>
<gene>
    <name evidence="6" type="primary">XRRA1</name>
</gene>
<dbReference type="PANTHER" id="PTHR22710:SF2">
    <property type="entry name" value="X-RAY RADIATION RESISTANCE-ASSOCIATED PROTEIN 1"/>
    <property type="match status" value="1"/>
</dbReference>
<evidence type="ECO:0000313" key="6">
    <source>
        <dbReference type="RefSeq" id="XP_013910993.1"/>
    </source>
</evidence>
<dbReference type="CTD" id="143570"/>
<dbReference type="GO" id="GO:0005634">
    <property type="term" value="C:nucleus"/>
    <property type="evidence" value="ECO:0007669"/>
    <property type="project" value="TreeGrafter"/>
</dbReference>
<comment type="subcellular location">
    <subcellularLocation>
        <location evidence="1">Cytoplasm</location>
    </subcellularLocation>
</comment>
<evidence type="ECO:0000256" key="3">
    <source>
        <dbReference type="ARBA" id="ARBA00022614"/>
    </source>
</evidence>
<organism evidence="5 6">
    <name type="scientific">Thamnophis sirtalis</name>
    <dbReference type="NCBI Taxonomy" id="35019"/>
    <lineage>
        <taxon>Eukaryota</taxon>
        <taxon>Metazoa</taxon>
        <taxon>Chordata</taxon>
        <taxon>Craniata</taxon>
        <taxon>Vertebrata</taxon>
        <taxon>Euteleostomi</taxon>
        <taxon>Lepidosauria</taxon>
        <taxon>Squamata</taxon>
        <taxon>Bifurcata</taxon>
        <taxon>Unidentata</taxon>
        <taxon>Episquamata</taxon>
        <taxon>Toxicofera</taxon>
        <taxon>Serpentes</taxon>
        <taxon>Colubroidea</taxon>
        <taxon>Colubridae</taxon>
        <taxon>Natricinae</taxon>
        <taxon>Thamnophis</taxon>
    </lineage>
</organism>